<evidence type="ECO:0000259" key="11">
    <source>
        <dbReference type="Pfam" id="PF08544"/>
    </source>
</evidence>
<gene>
    <name evidence="9" type="primary">ispE</name>
    <name evidence="12" type="ORF">A3F29_02585</name>
</gene>
<evidence type="ECO:0000256" key="9">
    <source>
        <dbReference type="HAMAP-Rule" id="MF_00061"/>
    </source>
</evidence>
<dbReference type="NCBIfam" id="TIGR00154">
    <property type="entry name" value="ispE"/>
    <property type="match status" value="1"/>
</dbReference>
<evidence type="ECO:0000313" key="12">
    <source>
        <dbReference type="EMBL" id="OGK31262.1"/>
    </source>
</evidence>
<keyword evidence="6 9" id="KW-0418">Kinase</keyword>
<comment type="pathway">
    <text evidence="9">Isoprenoid biosynthesis; isopentenyl diphosphate biosynthesis via DXP pathway; isopentenyl diphosphate from 1-deoxy-D-xylulose 5-phosphate: step 3/6.</text>
</comment>
<dbReference type="Pfam" id="PF00288">
    <property type="entry name" value="GHMP_kinases_N"/>
    <property type="match status" value="1"/>
</dbReference>
<keyword evidence="4 9" id="KW-0808">Transferase</keyword>
<protein>
    <recommendedName>
        <fullName evidence="3 9">4-diphosphocytidyl-2-C-methyl-D-erythritol kinase</fullName>
        <shortName evidence="9">CMK</shortName>
        <ecNumber evidence="2 9">2.7.1.148</ecNumber>
    </recommendedName>
    <alternativeName>
        <fullName evidence="8 9">4-(cytidine-5'-diphospho)-2-C-methyl-D-erythritol kinase</fullName>
    </alternativeName>
</protein>
<evidence type="ECO:0000256" key="1">
    <source>
        <dbReference type="ARBA" id="ARBA00009684"/>
    </source>
</evidence>
<organism evidence="12 13">
    <name type="scientific">Candidatus Roizmanbacteria bacterium RIFCSPHIGHO2_12_FULL_33_9</name>
    <dbReference type="NCBI Taxonomy" id="1802045"/>
    <lineage>
        <taxon>Bacteria</taxon>
        <taxon>Candidatus Roizmaniibacteriota</taxon>
    </lineage>
</organism>
<dbReference type="SUPFAM" id="SSF54211">
    <property type="entry name" value="Ribosomal protein S5 domain 2-like"/>
    <property type="match status" value="1"/>
</dbReference>
<evidence type="ECO:0000256" key="5">
    <source>
        <dbReference type="ARBA" id="ARBA00022741"/>
    </source>
</evidence>
<evidence type="ECO:0000256" key="6">
    <source>
        <dbReference type="ARBA" id="ARBA00022777"/>
    </source>
</evidence>
<dbReference type="InterPro" id="IPR020568">
    <property type="entry name" value="Ribosomal_Su5_D2-typ_SF"/>
</dbReference>
<dbReference type="InterPro" id="IPR014721">
    <property type="entry name" value="Ribsml_uS5_D2-typ_fold_subgr"/>
</dbReference>
<dbReference type="GO" id="GO:0050515">
    <property type="term" value="F:4-(cytidine 5'-diphospho)-2-C-methyl-D-erythritol kinase activity"/>
    <property type="evidence" value="ECO:0007669"/>
    <property type="project" value="UniProtKB-UniRule"/>
</dbReference>
<evidence type="ECO:0000256" key="4">
    <source>
        <dbReference type="ARBA" id="ARBA00022679"/>
    </source>
</evidence>
<dbReference type="Gene3D" id="3.30.70.890">
    <property type="entry name" value="GHMP kinase, C-terminal domain"/>
    <property type="match status" value="1"/>
</dbReference>
<proteinExistence type="inferred from homology"/>
<comment type="caution">
    <text evidence="9">Lacks conserved residue(s) required for the propagation of feature annotation.</text>
</comment>
<keyword evidence="5 9" id="KW-0547">Nucleotide-binding</keyword>
<feature type="domain" description="GHMP kinase N-terminal" evidence="10">
    <location>
        <begin position="65"/>
        <end position="137"/>
    </location>
</feature>
<dbReference type="EMBL" id="MFZV01000015">
    <property type="protein sequence ID" value="OGK31262.1"/>
    <property type="molecule type" value="Genomic_DNA"/>
</dbReference>
<feature type="binding site" evidence="9">
    <location>
        <begin position="94"/>
        <end position="104"/>
    </location>
    <ligand>
        <name>ATP</name>
        <dbReference type="ChEBI" id="CHEBI:30616"/>
    </ligand>
</feature>
<dbReference type="GO" id="GO:0019288">
    <property type="term" value="P:isopentenyl diphosphate biosynthetic process, methylerythritol 4-phosphate pathway"/>
    <property type="evidence" value="ECO:0007669"/>
    <property type="project" value="UniProtKB-UniRule"/>
</dbReference>
<evidence type="ECO:0000259" key="10">
    <source>
        <dbReference type="Pfam" id="PF00288"/>
    </source>
</evidence>
<keyword evidence="9" id="KW-0414">Isoprene biosynthesis</keyword>
<dbReference type="PANTHER" id="PTHR43527">
    <property type="entry name" value="4-DIPHOSPHOCYTIDYL-2-C-METHYL-D-ERYTHRITOL KINASE, CHLOROPLASTIC"/>
    <property type="match status" value="1"/>
</dbReference>
<dbReference type="SUPFAM" id="SSF55060">
    <property type="entry name" value="GHMP Kinase, C-terminal domain"/>
    <property type="match status" value="1"/>
</dbReference>
<dbReference type="UniPathway" id="UPA00056">
    <property type="reaction ID" value="UER00094"/>
</dbReference>
<evidence type="ECO:0000256" key="3">
    <source>
        <dbReference type="ARBA" id="ARBA00017473"/>
    </source>
</evidence>
<dbReference type="PIRSF" id="PIRSF010376">
    <property type="entry name" value="IspE"/>
    <property type="match status" value="1"/>
</dbReference>
<dbReference type="InterPro" id="IPR004424">
    <property type="entry name" value="IspE"/>
</dbReference>
<dbReference type="EC" id="2.7.1.148" evidence="2 9"/>
<dbReference type="PANTHER" id="PTHR43527:SF2">
    <property type="entry name" value="4-DIPHOSPHOCYTIDYL-2-C-METHYL-D-ERYTHRITOL KINASE, CHLOROPLASTIC"/>
    <property type="match status" value="1"/>
</dbReference>
<name>A0A1F7HKF7_9BACT</name>
<evidence type="ECO:0000256" key="7">
    <source>
        <dbReference type="ARBA" id="ARBA00022840"/>
    </source>
</evidence>
<dbReference type="Gene3D" id="3.30.230.10">
    <property type="match status" value="1"/>
</dbReference>
<dbReference type="Proteomes" id="UP000177199">
    <property type="component" value="Unassembled WGS sequence"/>
</dbReference>
<evidence type="ECO:0000256" key="8">
    <source>
        <dbReference type="ARBA" id="ARBA00032554"/>
    </source>
</evidence>
<comment type="caution">
    <text evidence="12">The sequence shown here is derived from an EMBL/GenBank/DDBJ whole genome shotgun (WGS) entry which is preliminary data.</text>
</comment>
<dbReference type="GO" id="GO:0016114">
    <property type="term" value="P:terpenoid biosynthetic process"/>
    <property type="evidence" value="ECO:0007669"/>
    <property type="project" value="UniProtKB-UniRule"/>
</dbReference>
<evidence type="ECO:0000256" key="2">
    <source>
        <dbReference type="ARBA" id="ARBA00012052"/>
    </source>
</evidence>
<comment type="function">
    <text evidence="9">Catalyzes the phosphorylation of the position 2 hydroxy group of 4-diphosphocytidyl-2C-methyl-D-erythritol.</text>
</comment>
<sequence length="286" mass="32150">MVKLKTFAKVNLNIHLLPKRLNSSLFPIKYVVCKIDLYDEIFIEKIENKIVLTSTDKNLPINEKNLVFKAANLLKKEVKNDKLGARIKIIKKIPTKAGFGGGSSNAASILLTLIKLWNIKINNKQIFKIADQLGKEVFYFLKGGVCEVLHDGSKVNKIVSNMPKLWLVLISPKSSKPSTGYMFENINPISIGKKQYKFERIKKAILKKDIAGIIDNLHNDFESLAQKKYPEILKIKKDLVNNGAVSSLMAGAGLYVIGFFGKKEKAKNAYNKLKESYKSVIFSSTK</sequence>
<keyword evidence="7 9" id="KW-0067">ATP-binding</keyword>
<dbReference type="GO" id="GO:0005524">
    <property type="term" value="F:ATP binding"/>
    <property type="evidence" value="ECO:0007669"/>
    <property type="project" value="UniProtKB-UniRule"/>
</dbReference>
<reference evidence="12 13" key="1">
    <citation type="journal article" date="2016" name="Nat. Commun.">
        <title>Thousands of microbial genomes shed light on interconnected biogeochemical processes in an aquifer system.</title>
        <authorList>
            <person name="Anantharaman K."/>
            <person name="Brown C.T."/>
            <person name="Hug L.A."/>
            <person name="Sharon I."/>
            <person name="Castelle C.J."/>
            <person name="Probst A.J."/>
            <person name="Thomas B.C."/>
            <person name="Singh A."/>
            <person name="Wilkins M.J."/>
            <person name="Karaoz U."/>
            <person name="Brodie E.L."/>
            <person name="Williams K.H."/>
            <person name="Hubbard S.S."/>
            <person name="Banfield J.F."/>
        </authorList>
    </citation>
    <scope>NUCLEOTIDE SEQUENCE [LARGE SCALE GENOMIC DNA]</scope>
</reference>
<dbReference type="AlphaFoldDB" id="A0A1F7HKF7"/>
<feature type="domain" description="GHMP kinase C-terminal" evidence="11">
    <location>
        <begin position="202"/>
        <end position="278"/>
    </location>
</feature>
<dbReference type="Pfam" id="PF08544">
    <property type="entry name" value="GHMP_kinases_C"/>
    <property type="match status" value="1"/>
</dbReference>
<accession>A0A1F7HKF7</accession>
<dbReference type="HAMAP" id="MF_00061">
    <property type="entry name" value="IspE"/>
    <property type="match status" value="1"/>
</dbReference>
<comment type="catalytic activity">
    <reaction evidence="9">
        <text>4-CDP-2-C-methyl-D-erythritol + ATP = 4-CDP-2-C-methyl-D-erythritol 2-phosphate + ADP + H(+)</text>
        <dbReference type="Rhea" id="RHEA:18437"/>
        <dbReference type="ChEBI" id="CHEBI:15378"/>
        <dbReference type="ChEBI" id="CHEBI:30616"/>
        <dbReference type="ChEBI" id="CHEBI:57823"/>
        <dbReference type="ChEBI" id="CHEBI:57919"/>
        <dbReference type="ChEBI" id="CHEBI:456216"/>
        <dbReference type="EC" id="2.7.1.148"/>
    </reaction>
</comment>
<dbReference type="InterPro" id="IPR006204">
    <property type="entry name" value="GHMP_kinase_N_dom"/>
</dbReference>
<evidence type="ECO:0000313" key="13">
    <source>
        <dbReference type="Proteomes" id="UP000177199"/>
    </source>
</evidence>
<dbReference type="InterPro" id="IPR036554">
    <property type="entry name" value="GHMP_kinase_C_sf"/>
</dbReference>
<comment type="similarity">
    <text evidence="1 9">Belongs to the GHMP kinase family. IspE subfamily.</text>
</comment>
<feature type="active site" evidence="9">
    <location>
        <position position="9"/>
    </location>
</feature>
<dbReference type="InterPro" id="IPR013750">
    <property type="entry name" value="GHMP_kinase_C_dom"/>
</dbReference>